<accession>K9YPL4</accession>
<evidence type="ECO:0000313" key="4">
    <source>
        <dbReference type="Proteomes" id="UP000010483"/>
    </source>
</evidence>
<keyword evidence="4" id="KW-1185">Reference proteome</keyword>
<protein>
    <submittedName>
        <fullName evidence="3">Uncharacterized protein</fullName>
    </submittedName>
</protein>
<dbReference type="EMBL" id="CP003940">
    <property type="protein sequence ID" value="AFZ48048.1"/>
    <property type="molecule type" value="Genomic_DNA"/>
</dbReference>
<evidence type="ECO:0000313" key="3">
    <source>
        <dbReference type="EMBL" id="AFZ48048.1"/>
    </source>
</evidence>
<gene>
    <name evidence="3" type="ordered locus">Cyast_2098</name>
</gene>
<organism evidence="3 4">
    <name type="scientific">Cyanobacterium stanieri (strain ATCC 29140 / PCC 7202)</name>
    <dbReference type="NCBI Taxonomy" id="292563"/>
    <lineage>
        <taxon>Bacteria</taxon>
        <taxon>Bacillati</taxon>
        <taxon>Cyanobacteriota</taxon>
        <taxon>Cyanophyceae</taxon>
        <taxon>Oscillatoriophycideae</taxon>
        <taxon>Chroococcales</taxon>
        <taxon>Geminocystaceae</taxon>
        <taxon>Cyanobacterium</taxon>
    </lineage>
</organism>
<dbReference type="NCBIfam" id="NF047397">
    <property type="entry name" value="slr1339_fam"/>
    <property type="match status" value="1"/>
</dbReference>
<dbReference type="Pfam" id="PF26643">
    <property type="entry name" value="Slr1339"/>
    <property type="match status" value="1"/>
</dbReference>
<name>K9YPL4_CYASC</name>
<evidence type="ECO:0000256" key="2">
    <source>
        <dbReference type="SAM" id="MobiDB-lite"/>
    </source>
</evidence>
<dbReference type="HOGENOM" id="CLU_106205_0_0_3"/>
<dbReference type="eggNOG" id="ENOG5032YW6">
    <property type="taxonomic scope" value="Bacteria"/>
</dbReference>
<keyword evidence="1" id="KW-0175">Coiled coil</keyword>
<dbReference type="BioCyc" id="CSTA292563:G1353-2102-MONOMER"/>
<dbReference type="STRING" id="292563.Cyast_2098"/>
<sequence>MTHPAENDPIDSVLASLTNKYQQKSKPATKVENLADDLLADIESQFKQKKNNTHNPPPKTSGVDNALESLTQQLQTKHIPKKEISADDFEEIKRKELEEQRKAKAEARRKEELAKAEAQKKEELAKKAQLWLKNLDPNSDEGFWFSQFAMSYESKLQAAIDYLKALEN</sequence>
<reference evidence="4" key="1">
    <citation type="journal article" date="2013" name="Proc. Natl. Acad. Sci. U.S.A.">
        <title>Improving the coverage of the cyanobacterial phylum using diversity-driven genome sequencing.</title>
        <authorList>
            <person name="Shih P.M."/>
            <person name="Wu D."/>
            <person name="Latifi A."/>
            <person name="Axen S.D."/>
            <person name="Fewer D.P."/>
            <person name="Talla E."/>
            <person name="Calteau A."/>
            <person name="Cai F."/>
            <person name="Tandeau de Marsac N."/>
            <person name="Rippka R."/>
            <person name="Herdman M."/>
            <person name="Sivonen K."/>
            <person name="Coursin T."/>
            <person name="Laurent T."/>
            <person name="Goodwin L."/>
            <person name="Nolan M."/>
            <person name="Davenport K.W."/>
            <person name="Han C.S."/>
            <person name="Rubin E.M."/>
            <person name="Eisen J.A."/>
            <person name="Woyke T."/>
            <person name="Gugger M."/>
            <person name="Kerfeld C.A."/>
        </authorList>
    </citation>
    <scope>NUCLEOTIDE SEQUENCE [LARGE SCALE GENOMIC DNA]</scope>
    <source>
        <strain evidence="4">ATCC 29140 / PCC 7202</strain>
    </source>
</reference>
<dbReference type="KEGG" id="csn:Cyast_2098"/>
<proteinExistence type="predicted"/>
<dbReference type="InterPro" id="IPR058106">
    <property type="entry name" value="Slr1339"/>
</dbReference>
<dbReference type="Proteomes" id="UP000010483">
    <property type="component" value="Chromosome"/>
</dbReference>
<dbReference type="AlphaFoldDB" id="K9YPL4"/>
<feature type="coiled-coil region" evidence="1">
    <location>
        <begin position="86"/>
        <end position="127"/>
    </location>
</feature>
<feature type="region of interest" description="Disordered" evidence="2">
    <location>
        <begin position="45"/>
        <end position="64"/>
    </location>
</feature>
<evidence type="ECO:0000256" key="1">
    <source>
        <dbReference type="SAM" id="Coils"/>
    </source>
</evidence>